<sequence length="101" mass="11639">MPTSFMTPLKRESKSKTFLTNYKNVSRGHHRMTPQESKLKSFPSNLKTGSSGLQTSDFEEAKPNQPQDINPSHSGFWHHTEKRNENGHYKQTLINPARKKD</sequence>
<dbReference type="EMBL" id="BPLQ01003596">
    <property type="protein sequence ID" value="GIY01644.1"/>
    <property type="molecule type" value="Genomic_DNA"/>
</dbReference>
<feature type="compositionally biased region" description="Polar residues" evidence="1">
    <location>
        <begin position="42"/>
        <end position="56"/>
    </location>
</feature>
<dbReference type="Proteomes" id="UP001054837">
    <property type="component" value="Unassembled WGS sequence"/>
</dbReference>
<evidence type="ECO:0000313" key="2">
    <source>
        <dbReference type="EMBL" id="GIY01644.1"/>
    </source>
</evidence>
<evidence type="ECO:0000313" key="3">
    <source>
        <dbReference type="Proteomes" id="UP001054837"/>
    </source>
</evidence>
<name>A0AAV4PZL4_9ARAC</name>
<feature type="compositionally biased region" description="Polar residues" evidence="1">
    <location>
        <begin position="64"/>
        <end position="73"/>
    </location>
</feature>
<gene>
    <name evidence="2" type="ORF">CDAR_117731</name>
</gene>
<feature type="compositionally biased region" description="Basic and acidic residues" evidence="1">
    <location>
        <begin position="78"/>
        <end position="88"/>
    </location>
</feature>
<organism evidence="2 3">
    <name type="scientific">Caerostris darwini</name>
    <dbReference type="NCBI Taxonomy" id="1538125"/>
    <lineage>
        <taxon>Eukaryota</taxon>
        <taxon>Metazoa</taxon>
        <taxon>Ecdysozoa</taxon>
        <taxon>Arthropoda</taxon>
        <taxon>Chelicerata</taxon>
        <taxon>Arachnida</taxon>
        <taxon>Araneae</taxon>
        <taxon>Araneomorphae</taxon>
        <taxon>Entelegynae</taxon>
        <taxon>Araneoidea</taxon>
        <taxon>Araneidae</taxon>
        <taxon>Caerostris</taxon>
    </lineage>
</organism>
<dbReference type="AlphaFoldDB" id="A0AAV4PZL4"/>
<comment type="caution">
    <text evidence="2">The sequence shown here is derived from an EMBL/GenBank/DDBJ whole genome shotgun (WGS) entry which is preliminary data.</text>
</comment>
<accession>A0AAV4PZL4</accession>
<reference evidence="2 3" key="1">
    <citation type="submission" date="2021-06" db="EMBL/GenBank/DDBJ databases">
        <title>Caerostris darwini draft genome.</title>
        <authorList>
            <person name="Kono N."/>
            <person name="Arakawa K."/>
        </authorList>
    </citation>
    <scope>NUCLEOTIDE SEQUENCE [LARGE SCALE GENOMIC DNA]</scope>
</reference>
<feature type="region of interest" description="Disordered" evidence="1">
    <location>
        <begin position="1"/>
        <end position="101"/>
    </location>
</feature>
<proteinExistence type="predicted"/>
<keyword evidence="3" id="KW-1185">Reference proteome</keyword>
<evidence type="ECO:0000256" key="1">
    <source>
        <dbReference type="SAM" id="MobiDB-lite"/>
    </source>
</evidence>
<protein>
    <submittedName>
        <fullName evidence="2">Uncharacterized protein</fullName>
    </submittedName>
</protein>